<feature type="signal peptide" evidence="2">
    <location>
        <begin position="1"/>
        <end position="20"/>
    </location>
</feature>
<dbReference type="Proteomes" id="UP000887566">
    <property type="component" value="Unplaced"/>
</dbReference>
<keyword evidence="2" id="KW-0732">Signal</keyword>
<protein>
    <submittedName>
        <fullName evidence="4">Secreted protein</fullName>
    </submittedName>
</protein>
<evidence type="ECO:0000256" key="2">
    <source>
        <dbReference type="SAM" id="SignalP"/>
    </source>
</evidence>
<accession>A0A914VWJ4</accession>
<proteinExistence type="predicted"/>
<name>A0A914VWJ4_9BILA</name>
<feature type="compositionally biased region" description="Basic residues" evidence="1">
    <location>
        <begin position="100"/>
        <end position="129"/>
    </location>
</feature>
<sequence>MRQQVFFVFICYIIAGNVQCAERTTSRGAQPPGIRPARDEDLDPALDATCKIALTGKNGKCRRGYCLNTELSIDGGRNDVYCMCSKDQFLTASGCNNKLTRRRSQAQRKKRQVSRTTRKLSRKTNRKNARSSQSGDIEVLRGQQFTYPKRNLLGLYLTVSMSECISLCRSFEAHKKNRTNFDRCGSVVVHQHESKRFVCEVVSSKPVKRCKRLLQEKRSYSTAFLKPLLKNQAICR</sequence>
<feature type="chain" id="PRO_5037551160" evidence="2">
    <location>
        <begin position="21"/>
        <end position="236"/>
    </location>
</feature>
<feature type="region of interest" description="Disordered" evidence="1">
    <location>
        <begin position="100"/>
        <end position="135"/>
    </location>
</feature>
<evidence type="ECO:0000313" key="4">
    <source>
        <dbReference type="WBParaSite" id="PSAMB.scaffold2529size22715.g18180.t1"/>
    </source>
</evidence>
<dbReference type="WBParaSite" id="PSAMB.scaffold2529size22715.g18180.t1">
    <property type="protein sequence ID" value="PSAMB.scaffold2529size22715.g18180.t1"/>
    <property type="gene ID" value="PSAMB.scaffold2529size22715.g18180"/>
</dbReference>
<keyword evidence="3" id="KW-1185">Reference proteome</keyword>
<evidence type="ECO:0000313" key="3">
    <source>
        <dbReference type="Proteomes" id="UP000887566"/>
    </source>
</evidence>
<evidence type="ECO:0000256" key="1">
    <source>
        <dbReference type="SAM" id="MobiDB-lite"/>
    </source>
</evidence>
<dbReference type="AlphaFoldDB" id="A0A914VWJ4"/>
<reference evidence="4" key="1">
    <citation type="submission" date="2022-11" db="UniProtKB">
        <authorList>
            <consortium name="WormBaseParasite"/>
        </authorList>
    </citation>
    <scope>IDENTIFICATION</scope>
</reference>
<organism evidence="3 4">
    <name type="scientific">Plectus sambesii</name>
    <dbReference type="NCBI Taxonomy" id="2011161"/>
    <lineage>
        <taxon>Eukaryota</taxon>
        <taxon>Metazoa</taxon>
        <taxon>Ecdysozoa</taxon>
        <taxon>Nematoda</taxon>
        <taxon>Chromadorea</taxon>
        <taxon>Plectida</taxon>
        <taxon>Plectina</taxon>
        <taxon>Plectoidea</taxon>
        <taxon>Plectidae</taxon>
        <taxon>Plectus</taxon>
    </lineage>
</organism>